<name>A0A151M266_ALLMI</name>
<accession>A0A151M266</accession>
<keyword evidence="2" id="KW-1185">Reference proteome</keyword>
<proteinExistence type="predicted"/>
<organism evidence="1 2">
    <name type="scientific">Alligator mississippiensis</name>
    <name type="common">American alligator</name>
    <dbReference type="NCBI Taxonomy" id="8496"/>
    <lineage>
        <taxon>Eukaryota</taxon>
        <taxon>Metazoa</taxon>
        <taxon>Chordata</taxon>
        <taxon>Craniata</taxon>
        <taxon>Vertebrata</taxon>
        <taxon>Euteleostomi</taxon>
        <taxon>Archelosauria</taxon>
        <taxon>Archosauria</taxon>
        <taxon>Crocodylia</taxon>
        <taxon>Alligatoridae</taxon>
        <taxon>Alligatorinae</taxon>
        <taxon>Alligator</taxon>
    </lineage>
</organism>
<gene>
    <name evidence="1" type="ORF">Y1Q_0009084</name>
</gene>
<dbReference type="Proteomes" id="UP000050525">
    <property type="component" value="Unassembled WGS sequence"/>
</dbReference>
<evidence type="ECO:0000313" key="2">
    <source>
        <dbReference type="Proteomes" id="UP000050525"/>
    </source>
</evidence>
<evidence type="ECO:0000313" key="1">
    <source>
        <dbReference type="EMBL" id="KYO18607.1"/>
    </source>
</evidence>
<comment type="caution">
    <text evidence="1">The sequence shown here is derived from an EMBL/GenBank/DDBJ whole genome shotgun (WGS) entry which is preliminary data.</text>
</comment>
<protein>
    <submittedName>
        <fullName evidence="1">Uncharacterized protein</fullName>
    </submittedName>
</protein>
<dbReference type="AlphaFoldDB" id="A0A151M266"/>
<sequence>MKIHTWALEQQKLYKKQVFLQNLNTATSSTNRIMGATLLVLANRHHIPSISRAPAKSLFVDMIEDLRLPKKFRVFVASGPQFLYSKLQDQTQQSYLPVNVYRCCRIYRLITMMEQHSSVLVTQGILSIYYLPE</sequence>
<reference evidence="1 2" key="1">
    <citation type="journal article" date="2012" name="Genome Biol.">
        <title>Sequencing three crocodilian genomes to illuminate the evolution of archosaurs and amniotes.</title>
        <authorList>
            <person name="St John J.A."/>
            <person name="Braun E.L."/>
            <person name="Isberg S.R."/>
            <person name="Miles L.G."/>
            <person name="Chong A.Y."/>
            <person name="Gongora J."/>
            <person name="Dalzell P."/>
            <person name="Moran C."/>
            <person name="Bed'hom B."/>
            <person name="Abzhanov A."/>
            <person name="Burgess S.C."/>
            <person name="Cooksey A.M."/>
            <person name="Castoe T.A."/>
            <person name="Crawford N.G."/>
            <person name="Densmore L.D."/>
            <person name="Drew J.C."/>
            <person name="Edwards S.V."/>
            <person name="Faircloth B.C."/>
            <person name="Fujita M.K."/>
            <person name="Greenwold M.J."/>
            <person name="Hoffmann F.G."/>
            <person name="Howard J.M."/>
            <person name="Iguchi T."/>
            <person name="Janes D.E."/>
            <person name="Khan S.Y."/>
            <person name="Kohno S."/>
            <person name="de Koning A.J."/>
            <person name="Lance S.L."/>
            <person name="McCarthy F.M."/>
            <person name="McCormack J.E."/>
            <person name="Merchant M.E."/>
            <person name="Peterson D.G."/>
            <person name="Pollock D.D."/>
            <person name="Pourmand N."/>
            <person name="Raney B.J."/>
            <person name="Roessler K.A."/>
            <person name="Sanford J.R."/>
            <person name="Sawyer R.H."/>
            <person name="Schmidt C.J."/>
            <person name="Triplett E.W."/>
            <person name="Tuberville T.D."/>
            <person name="Venegas-Anaya M."/>
            <person name="Howard J.T."/>
            <person name="Jarvis E.D."/>
            <person name="Guillette L.J.Jr."/>
            <person name="Glenn T.C."/>
            <person name="Green R.E."/>
            <person name="Ray D.A."/>
        </authorList>
    </citation>
    <scope>NUCLEOTIDE SEQUENCE [LARGE SCALE GENOMIC DNA]</scope>
    <source>
        <strain evidence="1">KSC_2009_1</strain>
    </source>
</reference>
<dbReference type="EMBL" id="AKHW03006780">
    <property type="protein sequence ID" value="KYO18607.1"/>
    <property type="molecule type" value="Genomic_DNA"/>
</dbReference>